<dbReference type="Proteomes" id="UP001148786">
    <property type="component" value="Unassembled WGS sequence"/>
</dbReference>
<feature type="domain" description="DUF6533" evidence="2">
    <location>
        <begin position="25"/>
        <end position="66"/>
    </location>
</feature>
<dbReference type="InterPro" id="IPR045340">
    <property type="entry name" value="DUF6533"/>
</dbReference>
<proteinExistence type="predicted"/>
<dbReference type="OrthoDB" id="2638860at2759"/>
<evidence type="ECO:0000313" key="3">
    <source>
        <dbReference type="EMBL" id="KAJ3503599.1"/>
    </source>
</evidence>
<feature type="transmembrane region" description="Helical" evidence="1">
    <location>
        <begin position="124"/>
        <end position="142"/>
    </location>
</feature>
<evidence type="ECO:0000256" key="1">
    <source>
        <dbReference type="SAM" id="Phobius"/>
    </source>
</evidence>
<comment type="caution">
    <text evidence="3">The sequence shown here is derived from an EMBL/GenBank/DDBJ whole genome shotgun (WGS) entry which is preliminary data.</text>
</comment>
<accession>A0A9W8K2L3</accession>
<sequence>MSTLDLSTLSLTVQRARLESRVNGASTAIIVYDWFLTIHLEVATIWSSKWTLTKVLYMISRYTTFLEVALLYCLCSNVLEFSDQLTSGPPAKVCQTRYQVHASYTALKQGGNHAMLKVVYRDGIVYYSYLFVLSLVNVIVMPRIPSDLATLLALLVRTLHALLTCRVILHIRAQGQAAETVLVGDTPAAFRGMDAWNGGGVTSEEEIRFRTTTQVSTGPLT</sequence>
<dbReference type="Pfam" id="PF20151">
    <property type="entry name" value="DUF6533"/>
    <property type="match status" value="1"/>
</dbReference>
<protein>
    <recommendedName>
        <fullName evidence="2">DUF6533 domain-containing protein</fullName>
    </recommendedName>
</protein>
<reference evidence="3" key="1">
    <citation type="submission" date="2022-07" db="EMBL/GenBank/DDBJ databases">
        <title>Genome Sequence of Agrocybe chaxingu.</title>
        <authorList>
            <person name="Buettner E."/>
        </authorList>
    </citation>
    <scope>NUCLEOTIDE SEQUENCE</scope>
    <source>
        <strain evidence="3">MP-N11</strain>
    </source>
</reference>
<gene>
    <name evidence="3" type="ORF">NLJ89_g8360</name>
</gene>
<keyword evidence="1" id="KW-0472">Membrane</keyword>
<name>A0A9W8K2L3_9AGAR</name>
<evidence type="ECO:0000259" key="2">
    <source>
        <dbReference type="Pfam" id="PF20151"/>
    </source>
</evidence>
<keyword evidence="1" id="KW-0812">Transmembrane</keyword>
<evidence type="ECO:0000313" key="4">
    <source>
        <dbReference type="Proteomes" id="UP001148786"/>
    </source>
</evidence>
<organism evidence="3 4">
    <name type="scientific">Agrocybe chaxingu</name>
    <dbReference type="NCBI Taxonomy" id="84603"/>
    <lineage>
        <taxon>Eukaryota</taxon>
        <taxon>Fungi</taxon>
        <taxon>Dikarya</taxon>
        <taxon>Basidiomycota</taxon>
        <taxon>Agaricomycotina</taxon>
        <taxon>Agaricomycetes</taxon>
        <taxon>Agaricomycetidae</taxon>
        <taxon>Agaricales</taxon>
        <taxon>Agaricineae</taxon>
        <taxon>Strophariaceae</taxon>
        <taxon>Agrocybe</taxon>
    </lineage>
</organism>
<keyword evidence="1" id="KW-1133">Transmembrane helix</keyword>
<keyword evidence="4" id="KW-1185">Reference proteome</keyword>
<dbReference type="EMBL" id="JANKHO010001119">
    <property type="protein sequence ID" value="KAJ3503599.1"/>
    <property type="molecule type" value="Genomic_DNA"/>
</dbReference>
<dbReference type="AlphaFoldDB" id="A0A9W8K2L3"/>